<dbReference type="InterPro" id="IPR036291">
    <property type="entry name" value="NAD(P)-bd_dom_sf"/>
</dbReference>
<evidence type="ECO:0000256" key="9">
    <source>
        <dbReference type="SAM" id="MobiDB-lite"/>
    </source>
</evidence>
<dbReference type="Proteomes" id="UP000278437">
    <property type="component" value="Chromosome"/>
</dbReference>
<accession>A0ABN5TV68</accession>
<feature type="transmembrane region" description="Helical" evidence="10">
    <location>
        <begin position="54"/>
        <end position="77"/>
    </location>
</feature>
<dbReference type="Pfam" id="PF00999">
    <property type="entry name" value="Na_H_Exchanger"/>
    <property type="match status" value="1"/>
</dbReference>
<feature type="transmembrane region" description="Helical" evidence="10">
    <location>
        <begin position="89"/>
        <end position="111"/>
    </location>
</feature>
<dbReference type="Gene3D" id="3.40.50.720">
    <property type="entry name" value="NAD(P)-binding Rossmann-like Domain"/>
    <property type="match status" value="1"/>
</dbReference>
<gene>
    <name evidence="12" type="primary">nhaP2_2</name>
    <name evidence="12" type="ORF">STH12_01561</name>
</gene>
<feature type="transmembrane region" description="Helical" evidence="10">
    <location>
        <begin position="363"/>
        <end position="383"/>
    </location>
</feature>
<protein>
    <submittedName>
        <fullName evidence="12">K(+)/H(+) antiporter NhaP2</fullName>
    </submittedName>
</protein>
<evidence type="ECO:0000256" key="5">
    <source>
        <dbReference type="ARBA" id="ARBA00022692"/>
    </source>
</evidence>
<dbReference type="EMBL" id="CP020373">
    <property type="protein sequence ID" value="AZQ10670.1"/>
    <property type="molecule type" value="Genomic_DNA"/>
</dbReference>
<keyword evidence="13" id="KW-1185">Reference proteome</keyword>
<dbReference type="RefSeq" id="WP_126167022.1">
    <property type="nucleotide sequence ID" value="NZ_CP020373.1"/>
</dbReference>
<keyword evidence="2" id="KW-0813">Transport</keyword>
<feature type="transmembrane region" description="Helical" evidence="10">
    <location>
        <begin position="117"/>
        <end position="138"/>
    </location>
</feature>
<evidence type="ECO:0000256" key="10">
    <source>
        <dbReference type="SAM" id="Phobius"/>
    </source>
</evidence>
<proteinExistence type="predicted"/>
<dbReference type="SUPFAM" id="SSF51735">
    <property type="entry name" value="NAD(P)-binding Rossmann-fold domains"/>
    <property type="match status" value="1"/>
</dbReference>
<evidence type="ECO:0000256" key="7">
    <source>
        <dbReference type="ARBA" id="ARBA00023065"/>
    </source>
</evidence>
<evidence type="ECO:0000256" key="4">
    <source>
        <dbReference type="ARBA" id="ARBA00022475"/>
    </source>
</evidence>
<evidence type="ECO:0000256" key="3">
    <source>
        <dbReference type="ARBA" id="ARBA00022449"/>
    </source>
</evidence>
<dbReference type="PANTHER" id="PTHR32507">
    <property type="entry name" value="NA(+)/H(+) ANTIPORTER 1"/>
    <property type="match status" value="1"/>
</dbReference>
<feature type="region of interest" description="Disordered" evidence="9">
    <location>
        <begin position="604"/>
        <end position="666"/>
    </location>
</feature>
<feature type="transmembrane region" description="Helical" evidence="10">
    <location>
        <begin position="330"/>
        <end position="351"/>
    </location>
</feature>
<evidence type="ECO:0000313" key="12">
    <source>
        <dbReference type="EMBL" id="AZQ10670.1"/>
    </source>
</evidence>
<dbReference type="Gene3D" id="1.20.1530.20">
    <property type="match status" value="1"/>
</dbReference>
<name>A0ABN5TV68_9GAMM</name>
<comment type="subcellular location">
    <subcellularLocation>
        <location evidence="1">Cell membrane</location>
        <topology evidence="1">Multi-pass membrane protein</topology>
    </subcellularLocation>
</comment>
<evidence type="ECO:0000259" key="11">
    <source>
        <dbReference type="Pfam" id="PF00999"/>
    </source>
</evidence>
<keyword evidence="4" id="KW-1003">Cell membrane</keyword>
<keyword evidence="8 10" id="KW-0472">Membrane</keyword>
<feature type="transmembrane region" description="Helical" evidence="10">
    <location>
        <begin position="150"/>
        <end position="170"/>
    </location>
</feature>
<evidence type="ECO:0000256" key="6">
    <source>
        <dbReference type="ARBA" id="ARBA00022989"/>
    </source>
</evidence>
<feature type="domain" description="Cation/H+ exchanger transmembrane" evidence="11">
    <location>
        <begin position="14"/>
        <end position="386"/>
    </location>
</feature>
<keyword evidence="5 10" id="KW-0812">Transmembrane</keyword>
<dbReference type="InterPro" id="IPR006153">
    <property type="entry name" value="Cation/H_exchanger_TM"/>
</dbReference>
<keyword evidence="6 10" id="KW-1133">Transmembrane helix</keyword>
<feature type="transmembrane region" description="Helical" evidence="10">
    <location>
        <begin position="31"/>
        <end position="48"/>
    </location>
</feature>
<feature type="transmembrane region" description="Helical" evidence="10">
    <location>
        <begin position="6"/>
        <end position="24"/>
    </location>
</feature>
<feature type="compositionally biased region" description="Basic and acidic residues" evidence="9">
    <location>
        <begin position="604"/>
        <end position="636"/>
    </location>
</feature>
<sequence>MVEHITGILALIGVLSLFCQWLGWKLRLPAILPLLLCGLLLGPGLGFLKPDAIFGDLLFPMISLGVAIILFEGSLTLNFKEIKDYGRMVTHLVTIGMAVTWVAISLATHYFMGFDWALAWLFGALVVVTGPTVIVPMLRSVRPKSQLASILRWEGIVIDPIGAVLAVLVFEYIAASQNATSHILMSFGSILALGFGFGAAMGYLVGWVLRRDLLPHYLKNTAVLTVMLGTFVGSNLLQEESGLLTVTVMGIWLANMRGVDIADILEFKETLTVLMISALFILLAARLDSSAMMDLGWGGIGVLAIAMLVARPLSVWLSGIGTNLTAPEKWFLSWVAPRGIVAAAVSSLFAIKLEEQGVAGAEKIVPLVFLIIIGTVVVQSLSAGTWARILKVKADSAQGILFFGASAFSRELAKLLKGKNIKVMLADTNWDNIRLARMDNIPVYFGNPASEHAETYLDLTGIGRVLVLSPYRQLNPLVSFHFQDYFGAEKVYGLNNMEGSSARHLASEAYMKRLCLFGEGVSYAKIASQMAKGGILKSTPLRENFTLVEFTRRYGESALPLVYLQDEKLRIVTAGSEIPATGIELISLIPVEAQQYAKEQQEKEALEKAQAEKEEAERAAFEKLAREQEEAAREVASEANAGFEEETVGSPTLRDEGSDGNQPLKA</sequence>
<dbReference type="InterPro" id="IPR038770">
    <property type="entry name" value="Na+/solute_symporter_sf"/>
</dbReference>
<evidence type="ECO:0000313" key="13">
    <source>
        <dbReference type="Proteomes" id="UP000278437"/>
    </source>
</evidence>
<evidence type="ECO:0000256" key="2">
    <source>
        <dbReference type="ARBA" id="ARBA00022448"/>
    </source>
</evidence>
<evidence type="ECO:0000256" key="1">
    <source>
        <dbReference type="ARBA" id="ARBA00004651"/>
    </source>
</evidence>
<reference evidence="13" key="1">
    <citation type="submission" date="2017-03" db="EMBL/GenBank/DDBJ databases">
        <title>Full genome sequence of a non-lethal Shewanella isolate that potentiates virulence of Vibio parahaemolyticus causing acute hepatopancreatic necrosis disease (AHPND) in shrimp.</title>
        <authorList>
            <person name="Prachumwat A."/>
            <person name="Sritunyalucksana K."/>
        </authorList>
    </citation>
    <scope>NUCLEOTIDE SEQUENCE [LARGE SCALE GENOMIC DNA]</scope>
    <source>
        <strain evidence="13">TH2012</strain>
    </source>
</reference>
<dbReference type="PANTHER" id="PTHR32507:SF0">
    <property type="entry name" value="NA(+)_H(+) ANTIPORTER 2-RELATED"/>
    <property type="match status" value="1"/>
</dbReference>
<feature type="transmembrane region" description="Helical" evidence="10">
    <location>
        <begin position="182"/>
        <end position="205"/>
    </location>
</feature>
<evidence type="ECO:0000256" key="8">
    <source>
        <dbReference type="ARBA" id="ARBA00023136"/>
    </source>
</evidence>
<keyword evidence="3" id="KW-0050">Antiport</keyword>
<keyword evidence="7" id="KW-0406">Ion transport</keyword>
<feature type="transmembrane region" description="Helical" evidence="10">
    <location>
        <begin position="295"/>
        <end position="318"/>
    </location>
</feature>
<organism evidence="12 13">
    <name type="scientific">Shewanella khirikhana</name>
    <dbReference type="NCBI Taxonomy" id="1965282"/>
    <lineage>
        <taxon>Bacteria</taxon>
        <taxon>Pseudomonadati</taxon>
        <taxon>Pseudomonadota</taxon>
        <taxon>Gammaproteobacteria</taxon>
        <taxon>Alteromonadales</taxon>
        <taxon>Shewanellaceae</taxon>
        <taxon>Shewanella</taxon>
    </lineage>
</organism>